<feature type="region of interest" description="Disordered" evidence="2">
    <location>
        <begin position="587"/>
        <end position="620"/>
    </location>
</feature>
<gene>
    <name evidence="4" type="ORF">ABL78_3396</name>
</gene>
<dbReference type="Proteomes" id="UP000038009">
    <property type="component" value="Unassembled WGS sequence"/>
</dbReference>
<dbReference type="AlphaFoldDB" id="A0A0N1HZL0"/>
<keyword evidence="5" id="KW-1185">Reference proteome</keyword>
<feature type="coiled-coil region" evidence="1">
    <location>
        <begin position="554"/>
        <end position="581"/>
    </location>
</feature>
<reference evidence="4 5" key="1">
    <citation type="journal article" date="2015" name="PLoS Pathog.">
        <title>Leptomonas seymouri: Adaptations to the Dixenous Life Cycle Analyzed by Genome Sequencing, Transcriptome Profiling and Co-infection with Leishmania donovani.</title>
        <authorList>
            <person name="Kraeva N."/>
            <person name="Butenko A."/>
            <person name="Hlavacova J."/>
            <person name="Kostygov A."/>
            <person name="Myskova J."/>
            <person name="Grybchuk D."/>
            <person name="Lestinova T."/>
            <person name="Votypka J."/>
            <person name="Volf P."/>
            <person name="Opperdoes F."/>
            <person name="Flegontov P."/>
            <person name="Lukes J."/>
            <person name="Yurchenko V."/>
        </authorList>
    </citation>
    <scope>NUCLEOTIDE SEQUENCE [LARGE SCALE GENOMIC DNA]</scope>
    <source>
        <strain evidence="4 5">ATCC 30220</strain>
    </source>
</reference>
<feature type="compositionally biased region" description="Basic and acidic residues" evidence="2">
    <location>
        <begin position="136"/>
        <end position="150"/>
    </location>
</feature>
<keyword evidence="3" id="KW-1133">Transmembrane helix</keyword>
<feature type="region of interest" description="Disordered" evidence="2">
    <location>
        <begin position="175"/>
        <end position="198"/>
    </location>
</feature>
<comment type="caution">
    <text evidence="4">The sequence shown here is derived from an EMBL/GenBank/DDBJ whole genome shotgun (WGS) entry which is preliminary data.</text>
</comment>
<proteinExistence type="predicted"/>
<feature type="region of interest" description="Disordered" evidence="2">
    <location>
        <begin position="120"/>
        <end position="158"/>
    </location>
</feature>
<evidence type="ECO:0000313" key="4">
    <source>
        <dbReference type="EMBL" id="KPI87518.1"/>
    </source>
</evidence>
<dbReference type="EMBL" id="LJSK01000084">
    <property type="protein sequence ID" value="KPI87518.1"/>
    <property type="molecule type" value="Genomic_DNA"/>
</dbReference>
<name>A0A0N1HZL0_LEPSE</name>
<feature type="compositionally biased region" description="Polar residues" evidence="2">
    <location>
        <begin position="175"/>
        <end position="184"/>
    </location>
</feature>
<dbReference type="OrthoDB" id="273807at2759"/>
<keyword evidence="1" id="KW-0175">Coiled coil</keyword>
<evidence type="ECO:0000313" key="5">
    <source>
        <dbReference type="Proteomes" id="UP000038009"/>
    </source>
</evidence>
<feature type="transmembrane region" description="Helical" evidence="3">
    <location>
        <begin position="498"/>
        <end position="517"/>
    </location>
</feature>
<organism evidence="4 5">
    <name type="scientific">Leptomonas seymouri</name>
    <dbReference type="NCBI Taxonomy" id="5684"/>
    <lineage>
        <taxon>Eukaryota</taxon>
        <taxon>Discoba</taxon>
        <taxon>Euglenozoa</taxon>
        <taxon>Kinetoplastea</taxon>
        <taxon>Metakinetoplastina</taxon>
        <taxon>Trypanosomatida</taxon>
        <taxon>Trypanosomatidae</taxon>
        <taxon>Leishmaniinae</taxon>
        <taxon>Leptomonas</taxon>
    </lineage>
</organism>
<keyword evidence="3" id="KW-0812">Transmembrane</keyword>
<keyword evidence="3" id="KW-0472">Membrane</keyword>
<evidence type="ECO:0000256" key="1">
    <source>
        <dbReference type="SAM" id="Coils"/>
    </source>
</evidence>
<accession>A0A0N1HZL0</accession>
<evidence type="ECO:0000256" key="3">
    <source>
        <dbReference type="SAM" id="Phobius"/>
    </source>
</evidence>
<dbReference type="OMA" id="CTLYAVV"/>
<feature type="transmembrane region" description="Helical" evidence="3">
    <location>
        <begin position="529"/>
        <end position="548"/>
    </location>
</feature>
<protein>
    <submittedName>
        <fullName evidence="4">Uncharacterized protein</fullName>
    </submittedName>
</protein>
<evidence type="ECO:0000256" key="2">
    <source>
        <dbReference type="SAM" id="MobiDB-lite"/>
    </source>
</evidence>
<sequence>MVYLRAITPALCELMDDAAKSPETAAAVRAFVEQRLHSLVHTQTPSQLDNALWILLASQEQLLQRGGEEEHKGSPTTALPPSLRLPSAIATVQDGVRWYCGELNIPTAESRSAADVMAANANAPHAPSPSPASRNARTEKHSAVLRDAPSKRHGTARQADAQLDELLRHRHQLPATGTASTATPQPAGPPNDEAAQRPHTGPIATVQLALEALSNSKRASTLRQPRSLALVVRCLATLWSLMYLCKQLRQHQLRKEQLLKGETAPAAATSLSRAPPAHASALAVGRRGTTEPLSLCFHDYDLLLPWDLVHAVLTGSPIEAKVEKARRAPLTMAAVAARCRAIADKNPHMPEASSTLSLVINPAVTDLADNPDRLRKNARIDAIDEAANKYYYSLLTTCAHGQAGRPSPSTEGNASTAAAASAAAHREALRSSLASVDLGDYGVLDPLRMRSSVPLRPAATGFSASVSSAASGASARGDALHVERSAKSYAVFLRDASIGFDIQIMALTGAGVGYYLGYLRGLSTEWCTLYAVVGLVALMLVDAVLLIIRMGRQDEALLRARKRIRRQREKLEGEGERLVQAMQRAAGGDAAVDEGGENKGCGAVDSAPPAEVDAQTKKRQ</sequence>
<dbReference type="VEuPathDB" id="TriTrypDB:Lsey_0084_0060"/>
<feature type="compositionally biased region" description="Low complexity" evidence="2">
    <location>
        <begin position="120"/>
        <end position="135"/>
    </location>
</feature>